<comment type="subcellular location">
    <subcellularLocation>
        <location evidence="1">Membrane</location>
        <topology evidence="1">Multi-pass membrane protein</topology>
    </subcellularLocation>
</comment>
<dbReference type="Proteomes" id="UP000181936">
    <property type="component" value="Chromosome"/>
</dbReference>
<dbReference type="InterPro" id="IPR002794">
    <property type="entry name" value="DUF92_TMEM19"/>
</dbReference>
<evidence type="ECO:0000256" key="6">
    <source>
        <dbReference type="SAM" id="Phobius"/>
    </source>
</evidence>
<dbReference type="PANTHER" id="PTHR13353:SF5">
    <property type="entry name" value="TRANSMEMBRANE PROTEIN 19"/>
    <property type="match status" value="1"/>
</dbReference>
<keyword evidence="5 6" id="KW-0472">Membrane</keyword>
<organism evidence="7 8">
    <name type="scientific">Bacillus weihaiensis</name>
    <dbReference type="NCBI Taxonomy" id="1547283"/>
    <lineage>
        <taxon>Bacteria</taxon>
        <taxon>Bacillati</taxon>
        <taxon>Bacillota</taxon>
        <taxon>Bacilli</taxon>
        <taxon>Bacillales</taxon>
        <taxon>Bacillaceae</taxon>
        <taxon>Bacillus</taxon>
    </lineage>
</organism>
<feature type="transmembrane region" description="Helical" evidence="6">
    <location>
        <begin position="12"/>
        <end position="33"/>
    </location>
</feature>
<evidence type="ECO:0000313" key="7">
    <source>
        <dbReference type="EMBL" id="APH04384.1"/>
    </source>
</evidence>
<dbReference type="Pfam" id="PF01940">
    <property type="entry name" value="DUF92"/>
    <property type="match status" value="1"/>
</dbReference>
<sequence length="261" mass="28143">MIETIDSLTTVMIPLLAVIAWKVNTLTFGGAIGASVVGIGIYLGFGSEGFIILGCFFVTSTAFGKLKSKEMIEDITEKGDRRDIIQVFANGGIPAILGFLTILFPSAMDILTTGFCVSLGVATSDTWASELGVYSKGKPRMVFTLKEVEKGTSGAISILGTCAGLLGAFFIAILAFLTFDLSFSAIMVITCFSFLGNILDTILGELLQNKYRCRICERVTEKKIHCQQEAEKVRRMTFLTNDMVNITSITLATGMAVLFSS</sequence>
<dbReference type="KEGG" id="bwh:A9C19_06275"/>
<name>A0A1L3MQ52_9BACI</name>
<dbReference type="OrthoDB" id="9808500at2"/>
<evidence type="ECO:0000256" key="4">
    <source>
        <dbReference type="ARBA" id="ARBA00022989"/>
    </source>
</evidence>
<dbReference type="RefSeq" id="WP_083584304.1">
    <property type="nucleotide sequence ID" value="NZ_CP016020.1"/>
</dbReference>
<keyword evidence="3 6" id="KW-0812">Transmembrane</keyword>
<protein>
    <recommendedName>
        <fullName evidence="9">DUF92 domain-containing protein</fullName>
    </recommendedName>
</protein>
<evidence type="ECO:0000313" key="8">
    <source>
        <dbReference type="Proteomes" id="UP000181936"/>
    </source>
</evidence>
<evidence type="ECO:0000256" key="5">
    <source>
        <dbReference type="ARBA" id="ARBA00023136"/>
    </source>
</evidence>
<reference evidence="7 8" key="1">
    <citation type="journal article" date="2016" name="Sci. Rep.">
        <title>Complete genome sequence and transcriptomic analysis of a novel marine strain Bacillus weihaiensis reveals the mechanism of brown algae degradation.</title>
        <authorList>
            <person name="Zhu Y."/>
            <person name="Chen P."/>
            <person name="Bao Y."/>
            <person name="Men Y."/>
            <person name="Zeng Y."/>
            <person name="Yang J."/>
            <person name="Sun J."/>
            <person name="Sun Y."/>
        </authorList>
    </citation>
    <scope>NUCLEOTIDE SEQUENCE [LARGE SCALE GENOMIC DNA]</scope>
    <source>
        <strain evidence="7 8">Alg07</strain>
    </source>
</reference>
<dbReference type="AlphaFoldDB" id="A0A1L3MQ52"/>
<evidence type="ECO:0000256" key="3">
    <source>
        <dbReference type="ARBA" id="ARBA00022692"/>
    </source>
</evidence>
<feature type="transmembrane region" description="Helical" evidence="6">
    <location>
        <begin position="84"/>
        <end position="104"/>
    </location>
</feature>
<accession>A0A1L3MQ52</accession>
<keyword evidence="4 6" id="KW-1133">Transmembrane helix</keyword>
<proteinExistence type="inferred from homology"/>
<feature type="transmembrane region" description="Helical" evidence="6">
    <location>
        <begin position="243"/>
        <end position="260"/>
    </location>
</feature>
<comment type="similarity">
    <text evidence="2">Belongs to the TMEM19 family.</text>
</comment>
<feature type="transmembrane region" description="Helical" evidence="6">
    <location>
        <begin position="183"/>
        <end position="204"/>
    </location>
</feature>
<feature type="transmembrane region" description="Helical" evidence="6">
    <location>
        <begin position="155"/>
        <end position="177"/>
    </location>
</feature>
<dbReference type="EMBL" id="CP016020">
    <property type="protein sequence ID" value="APH04384.1"/>
    <property type="molecule type" value="Genomic_DNA"/>
</dbReference>
<evidence type="ECO:0000256" key="1">
    <source>
        <dbReference type="ARBA" id="ARBA00004141"/>
    </source>
</evidence>
<gene>
    <name evidence="7" type="ORF">A9C19_06275</name>
</gene>
<dbReference type="PANTHER" id="PTHR13353">
    <property type="entry name" value="TRANSMEMBRANE PROTEIN 19"/>
    <property type="match status" value="1"/>
</dbReference>
<dbReference type="GO" id="GO:0016020">
    <property type="term" value="C:membrane"/>
    <property type="evidence" value="ECO:0007669"/>
    <property type="project" value="UniProtKB-SubCell"/>
</dbReference>
<keyword evidence="8" id="KW-1185">Reference proteome</keyword>
<evidence type="ECO:0008006" key="9">
    <source>
        <dbReference type="Google" id="ProtNLM"/>
    </source>
</evidence>
<evidence type="ECO:0000256" key="2">
    <source>
        <dbReference type="ARBA" id="ARBA00009012"/>
    </source>
</evidence>
<feature type="transmembrane region" description="Helical" evidence="6">
    <location>
        <begin position="39"/>
        <end position="63"/>
    </location>
</feature>